<dbReference type="InterPro" id="IPR023214">
    <property type="entry name" value="HAD_sf"/>
</dbReference>
<dbReference type="SUPFAM" id="SSF56784">
    <property type="entry name" value="HAD-like"/>
    <property type="match status" value="1"/>
</dbReference>
<accession>M0F5M7</accession>
<dbReference type="GO" id="GO:0008967">
    <property type="term" value="F:phosphoglycolate phosphatase activity"/>
    <property type="evidence" value="ECO:0007669"/>
    <property type="project" value="TreeGrafter"/>
</dbReference>
<dbReference type="GeneID" id="72713431"/>
<gene>
    <name evidence="3" type="ORF">C467_10618</name>
</gene>
<dbReference type="STRING" id="1227481.C467_10618"/>
<dbReference type="PANTHER" id="PTHR43434">
    <property type="entry name" value="PHOSPHOGLYCOLATE PHOSPHATASE"/>
    <property type="match status" value="1"/>
</dbReference>
<dbReference type="EMBL" id="AOJO01000046">
    <property type="protein sequence ID" value="ELZ54623.1"/>
    <property type="molecule type" value="Genomic_DNA"/>
</dbReference>
<dbReference type="PATRIC" id="fig|1227481.4.peg.2092"/>
<reference evidence="3 4" key="1">
    <citation type="journal article" date="2014" name="PLoS Genet.">
        <title>Phylogenetically driven sequencing of extremely halophilic archaea reveals strategies for static and dynamic osmo-response.</title>
        <authorList>
            <person name="Becker E.A."/>
            <person name="Seitzer P.M."/>
            <person name="Tritt A."/>
            <person name="Larsen D."/>
            <person name="Krusor M."/>
            <person name="Yao A.I."/>
            <person name="Wu D."/>
            <person name="Madern D."/>
            <person name="Eisen J.A."/>
            <person name="Darling A.E."/>
            <person name="Facciotti M.T."/>
        </authorList>
    </citation>
    <scope>NUCLEOTIDE SEQUENCE [LARGE SCALE GENOMIC DNA]</scope>
    <source>
        <strain evidence="3 4">ATCC 700873</strain>
    </source>
</reference>
<dbReference type="InterPro" id="IPR050155">
    <property type="entry name" value="HAD-like_hydrolase_sf"/>
</dbReference>
<keyword evidence="4" id="KW-1185">Reference proteome</keyword>
<protein>
    <submittedName>
        <fullName evidence="3">Phosphatase-like protein</fullName>
    </submittedName>
</protein>
<dbReference type="GO" id="GO:0006281">
    <property type="term" value="P:DNA repair"/>
    <property type="evidence" value="ECO:0007669"/>
    <property type="project" value="TreeGrafter"/>
</dbReference>
<organism evidence="3 4">
    <name type="scientific">Halorubrum hochstenium ATCC 700873</name>
    <dbReference type="NCBI Taxonomy" id="1227481"/>
    <lineage>
        <taxon>Archaea</taxon>
        <taxon>Methanobacteriati</taxon>
        <taxon>Methanobacteriota</taxon>
        <taxon>Stenosarchaea group</taxon>
        <taxon>Halobacteria</taxon>
        <taxon>Halobacteriales</taxon>
        <taxon>Haloferacaceae</taxon>
        <taxon>Halorubrum</taxon>
    </lineage>
</organism>
<dbReference type="NCBIfam" id="TIGR01549">
    <property type="entry name" value="HAD-SF-IA-v1"/>
    <property type="match status" value="1"/>
</dbReference>
<dbReference type="Gene3D" id="3.40.50.1000">
    <property type="entry name" value="HAD superfamily/HAD-like"/>
    <property type="match status" value="1"/>
</dbReference>
<dbReference type="AlphaFoldDB" id="M0F5M7"/>
<proteinExistence type="inferred from homology"/>
<dbReference type="OrthoDB" id="115864at2157"/>
<dbReference type="InterPro" id="IPR036412">
    <property type="entry name" value="HAD-like_sf"/>
</dbReference>
<evidence type="ECO:0000313" key="4">
    <source>
        <dbReference type="Proteomes" id="UP000011689"/>
    </source>
</evidence>
<evidence type="ECO:0000256" key="1">
    <source>
        <dbReference type="ARBA" id="ARBA00007958"/>
    </source>
</evidence>
<name>M0F5M7_9EURY</name>
<evidence type="ECO:0000256" key="2">
    <source>
        <dbReference type="SAM" id="MobiDB-lite"/>
    </source>
</evidence>
<comment type="caution">
    <text evidence="3">The sequence shown here is derived from an EMBL/GenBank/DDBJ whole genome shotgun (WGS) entry which is preliminary data.</text>
</comment>
<dbReference type="PANTHER" id="PTHR43434:SF1">
    <property type="entry name" value="PHOSPHOGLYCOLATE PHOSPHATASE"/>
    <property type="match status" value="1"/>
</dbReference>
<dbReference type="Pfam" id="PF00702">
    <property type="entry name" value="Hydrolase"/>
    <property type="match status" value="1"/>
</dbReference>
<dbReference type="RefSeq" id="WP_008584987.1">
    <property type="nucleotide sequence ID" value="NZ_AOJO01000046.1"/>
</dbReference>
<evidence type="ECO:0000313" key="3">
    <source>
        <dbReference type="EMBL" id="ELZ54623.1"/>
    </source>
</evidence>
<dbReference type="InterPro" id="IPR006439">
    <property type="entry name" value="HAD-SF_hydro_IA"/>
</dbReference>
<feature type="region of interest" description="Disordered" evidence="2">
    <location>
        <begin position="238"/>
        <end position="258"/>
    </location>
</feature>
<dbReference type="SFLD" id="SFLDG01129">
    <property type="entry name" value="C1.5:_HAD__Beta-PGM__Phosphata"/>
    <property type="match status" value="1"/>
</dbReference>
<sequence length="258" mass="27704">MTPVGDDTTTLVGDDAAILFDMDGVVLEGRETDPAVRSRALDDVLADRGLTASGALRRPLERAPYDEAFRAACDELGVDAPAFFRAREERTAERAVARLSAGARRLHRDVDALDELTEGARIGLVSNNYHPTVEFVVDHFRLDAFSFVRGRDLGPDGFRRRKPDPHYLNEALDALGAAGGLYVGDRATDVIAAERAGLDSAFLRRDHNADRDLDVEPTVEIGSLRDLVEFVDAGSVDSAAADSAATDSAATDPPGDTP</sequence>
<dbReference type="SFLD" id="SFLDS00003">
    <property type="entry name" value="Haloacid_Dehalogenase"/>
    <property type="match status" value="1"/>
</dbReference>
<comment type="similarity">
    <text evidence="1">Belongs to the HAD-like hydrolase superfamily.</text>
</comment>
<dbReference type="Proteomes" id="UP000011689">
    <property type="component" value="Unassembled WGS sequence"/>
</dbReference>